<sequence>MLSKNLNVGQLVEASCGRDQGRLFFIVYIVDKNYVLIADGKSRKLDNPKKKKIKHLNIRNFVHKEVNELLNNGNNITDSFLRAELNKLK</sequence>
<reference evidence="3 4" key="1">
    <citation type="submission" date="2020-05" db="EMBL/GenBank/DDBJ databases">
        <title>Draft genome of xy-202 and genomic insight in genome of the genus Peptostreptococcus.</title>
        <authorList>
            <person name="Zhang Z."/>
        </authorList>
    </citation>
    <scope>NUCLEOTIDE SEQUENCE [LARGE SCALE GENOMIC DNA]</scope>
    <source>
        <strain evidence="3 4">DSM 27025</strain>
    </source>
</reference>
<evidence type="ECO:0000256" key="1">
    <source>
        <dbReference type="ARBA" id="ARBA00022980"/>
    </source>
</evidence>
<organism evidence="3 4">
    <name type="scientific">Peptostreptococcus canis</name>
    <dbReference type="NCBI Taxonomy" id="1159213"/>
    <lineage>
        <taxon>Bacteria</taxon>
        <taxon>Bacillati</taxon>
        <taxon>Bacillota</taxon>
        <taxon>Clostridia</taxon>
        <taxon>Peptostreptococcales</taxon>
        <taxon>Peptostreptococcaceae</taxon>
        <taxon>Peptostreptococcus</taxon>
    </lineage>
</organism>
<accession>A0ABR6TLW7</accession>
<evidence type="ECO:0000313" key="4">
    <source>
        <dbReference type="Proteomes" id="UP000713904"/>
    </source>
</evidence>
<name>A0ABR6TLW7_9FIRM</name>
<dbReference type="InterPro" id="IPR014722">
    <property type="entry name" value="Rib_uL2_dom2"/>
</dbReference>
<dbReference type="InterPro" id="IPR008991">
    <property type="entry name" value="Translation_prot_SH3-like_sf"/>
</dbReference>
<gene>
    <name evidence="3" type="ORF">HLB29_06860</name>
</gene>
<evidence type="ECO:0000313" key="3">
    <source>
        <dbReference type="EMBL" id="MBC2576404.1"/>
    </source>
</evidence>
<comment type="caution">
    <text evidence="3">The sequence shown here is derived from an EMBL/GenBank/DDBJ whole genome shotgun (WGS) entry which is preliminary data.</text>
</comment>
<keyword evidence="2" id="KW-0687">Ribonucleoprotein</keyword>
<evidence type="ECO:0000256" key="2">
    <source>
        <dbReference type="ARBA" id="ARBA00023274"/>
    </source>
</evidence>
<dbReference type="RefSeq" id="WP_185624426.1">
    <property type="nucleotide sequence ID" value="NZ_JABGBW010000005.1"/>
</dbReference>
<proteinExistence type="predicted"/>
<dbReference type="Proteomes" id="UP000713904">
    <property type="component" value="Unassembled WGS sequence"/>
</dbReference>
<dbReference type="SUPFAM" id="SSF50104">
    <property type="entry name" value="Translation proteins SH3-like domain"/>
    <property type="match status" value="1"/>
</dbReference>
<dbReference type="CDD" id="cd06088">
    <property type="entry name" value="KOW_RPL14"/>
    <property type="match status" value="1"/>
</dbReference>
<dbReference type="Gene3D" id="2.30.30.30">
    <property type="match status" value="1"/>
</dbReference>
<protein>
    <submittedName>
        <fullName evidence="3">KOW domain-containing protein</fullName>
    </submittedName>
</protein>
<dbReference type="InterPro" id="IPR041985">
    <property type="entry name" value="Ribosomal_eL14_KOW"/>
</dbReference>
<keyword evidence="1" id="KW-0689">Ribosomal protein</keyword>
<dbReference type="EMBL" id="JABGBW010000005">
    <property type="protein sequence ID" value="MBC2576404.1"/>
    <property type="molecule type" value="Genomic_DNA"/>
</dbReference>
<keyword evidence="4" id="KW-1185">Reference proteome</keyword>